<protein>
    <submittedName>
        <fullName evidence="1">Uncharacterized protein</fullName>
    </submittedName>
</protein>
<organism evidence="1 2">
    <name type="scientific">Araneus ventricosus</name>
    <name type="common">Orbweaver spider</name>
    <name type="synonym">Epeira ventricosa</name>
    <dbReference type="NCBI Taxonomy" id="182803"/>
    <lineage>
        <taxon>Eukaryota</taxon>
        <taxon>Metazoa</taxon>
        <taxon>Ecdysozoa</taxon>
        <taxon>Arthropoda</taxon>
        <taxon>Chelicerata</taxon>
        <taxon>Arachnida</taxon>
        <taxon>Araneae</taxon>
        <taxon>Araneomorphae</taxon>
        <taxon>Entelegynae</taxon>
        <taxon>Araneoidea</taxon>
        <taxon>Araneidae</taxon>
        <taxon>Araneus</taxon>
    </lineage>
</organism>
<dbReference type="EMBL" id="BGPR01005968">
    <property type="protein sequence ID" value="GBN14961.1"/>
    <property type="molecule type" value="Genomic_DNA"/>
</dbReference>
<sequence>MCVCFLDSDIRAETLSSLFHQRILCLFQEGHWVSNRLHLKLVESCYLNGGCPGGCGGGLFTNERSRHSRVTEDDVSALVWVESPPSHPY</sequence>
<keyword evidence="2" id="KW-1185">Reference proteome</keyword>
<accession>A0A4Y2LJL0</accession>
<dbReference type="Proteomes" id="UP000499080">
    <property type="component" value="Unassembled WGS sequence"/>
</dbReference>
<evidence type="ECO:0000313" key="2">
    <source>
        <dbReference type="Proteomes" id="UP000499080"/>
    </source>
</evidence>
<name>A0A4Y2LJL0_ARAVE</name>
<reference evidence="1 2" key="1">
    <citation type="journal article" date="2019" name="Sci. Rep.">
        <title>Orb-weaving spider Araneus ventricosus genome elucidates the spidroin gene catalogue.</title>
        <authorList>
            <person name="Kono N."/>
            <person name="Nakamura H."/>
            <person name="Ohtoshi R."/>
            <person name="Moran D.A.P."/>
            <person name="Shinohara A."/>
            <person name="Yoshida Y."/>
            <person name="Fujiwara M."/>
            <person name="Mori M."/>
            <person name="Tomita M."/>
            <person name="Arakawa K."/>
        </authorList>
    </citation>
    <scope>NUCLEOTIDE SEQUENCE [LARGE SCALE GENOMIC DNA]</scope>
</reference>
<gene>
    <name evidence="1" type="ORF">AVEN_109392_1</name>
</gene>
<proteinExistence type="predicted"/>
<comment type="caution">
    <text evidence="1">The sequence shown here is derived from an EMBL/GenBank/DDBJ whole genome shotgun (WGS) entry which is preliminary data.</text>
</comment>
<dbReference type="AlphaFoldDB" id="A0A4Y2LJL0"/>
<evidence type="ECO:0000313" key="1">
    <source>
        <dbReference type="EMBL" id="GBN14961.1"/>
    </source>
</evidence>